<comment type="caution">
    <text evidence="2">The sequence shown here is derived from an EMBL/GenBank/DDBJ whole genome shotgun (WGS) entry which is preliminary data.</text>
</comment>
<evidence type="ECO:0000313" key="2">
    <source>
        <dbReference type="EMBL" id="PPJ54381.1"/>
    </source>
</evidence>
<evidence type="ECO:0000256" key="1">
    <source>
        <dbReference type="SAM" id="Coils"/>
    </source>
</evidence>
<dbReference type="Gene3D" id="1.10.287.1490">
    <property type="match status" value="1"/>
</dbReference>
<reference evidence="3" key="1">
    <citation type="journal article" date="2017" name="bioRxiv">
        <title>Conservation of a gene cluster reveals novel cercosporin biosynthetic mechanisms and extends production to the genus Colletotrichum.</title>
        <authorList>
            <person name="de Jonge R."/>
            <person name="Ebert M.K."/>
            <person name="Huitt-Roehl C.R."/>
            <person name="Pal P."/>
            <person name="Suttle J.C."/>
            <person name="Spanner R.E."/>
            <person name="Neubauer J.D."/>
            <person name="Jurick W.M.II."/>
            <person name="Stott K.A."/>
            <person name="Secor G.A."/>
            <person name="Thomma B.P.H.J."/>
            <person name="Van de Peer Y."/>
            <person name="Townsend C.A."/>
            <person name="Bolton M.D."/>
        </authorList>
    </citation>
    <scope>NUCLEOTIDE SEQUENCE [LARGE SCALE GENOMIC DNA]</scope>
    <source>
        <strain evidence="3">CBS538.71</strain>
    </source>
</reference>
<organism evidence="2 3">
    <name type="scientific">Cercospora berteroae</name>
    <dbReference type="NCBI Taxonomy" id="357750"/>
    <lineage>
        <taxon>Eukaryota</taxon>
        <taxon>Fungi</taxon>
        <taxon>Dikarya</taxon>
        <taxon>Ascomycota</taxon>
        <taxon>Pezizomycotina</taxon>
        <taxon>Dothideomycetes</taxon>
        <taxon>Dothideomycetidae</taxon>
        <taxon>Mycosphaerellales</taxon>
        <taxon>Mycosphaerellaceae</taxon>
        <taxon>Cercospora</taxon>
    </lineage>
</organism>
<protein>
    <submittedName>
        <fullName evidence="2">Uncharacterized protein</fullName>
    </submittedName>
</protein>
<dbReference type="AlphaFoldDB" id="A0A2S6C3U1"/>
<feature type="coiled-coil region" evidence="1">
    <location>
        <begin position="225"/>
        <end position="344"/>
    </location>
</feature>
<gene>
    <name evidence="2" type="ORF">CBER1_07756</name>
</gene>
<proteinExistence type="predicted"/>
<keyword evidence="3" id="KW-1185">Reference proteome</keyword>
<dbReference type="Proteomes" id="UP000237631">
    <property type="component" value="Unassembled WGS sequence"/>
</dbReference>
<sequence>MPLRISPHKDRSNDNQLYYVCHRSRIAQIRSPSFAGAATLAQAAKQIPITPLSMSINSLAACDADNPNQAQAGSPADSELTELSEMEIDTVPEVPIIDRTLANLRRPATEDSCAFWYCSYAKWQDWLRDAQQSDKQKKKTARNSLFKFDAAGRIMETSDGQVAPHPCRWCRREKYDMVCMILRGEGEMVCAYCKCHGTGGCNAGRAEGSSASDDGVESDEGSQRVSAFESLVSELQDNFEKLQESHEELQDDHRIYKNGWHKLQEELFELDQEYDKLREELVSLQKVHHDLQEGDQAELLEDYHSLREDHQSLREDYESLREDQQALQATNRALEAELDGLKQRMGTHDRWLEWFKSNYYTVTRDIYIMWMNLWPTSARAPPDQPAI</sequence>
<accession>A0A2S6C3U1</accession>
<keyword evidence="1" id="KW-0175">Coiled coil</keyword>
<name>A0A2S6C3U1_9PEZI</name>
<dbReference type="EMBL" id="PNEN01000565">
    <property type="protein sequence ID" value="PPJ54381.1"/>
    <property type="molecule type" value="Genomic_DNA"/>
</dbReference>
<dbReference type="OrthoDB" id="3968080at2759"/>
<evidence type="ECO:0000313" key="3">
    <source>
        <dbReference type="Proteomes" id="UP000237631"/>
    </source>
</evidence>